<reference evidence="3 4" key="1">
    <citation type="journal article" date="2012" name="PLoS Pathog.">
        <title>Diverse lifestyles and strategies of plant pathogenesis encoded in the genomes of eighteen Dothideomycetes fungi.</title>
        <authorList>
            <person name="Ohm R.A."/>
            <person name="Feau N."/>
            <person name="Henrissat B."/>
            <person name="Schoch C.L."/>
            <person name="Horwitz B.A."/>
            <person name="Barry K.W."/>
            <person name="Condon B.J."/>
            <person name="Copeland A.C."/>
            <person name="Dhillon B."/>
            <person name="Glaser F."/>
            <person name="Hesse C.N."/>
            <person name="Kosti I."/>
            <person name="LaButti K."/>
            <person name="Lindquist E.A."/>
            <person name="Lucas S."/>
            <person name="Salamov A.A."/>
            <person name="Bradshaw R.E."/>
            <person name="Ciuffetti L."/>
            <person name="Hamelin R.C."/>
            <person name="Kema G.H.J."/>
            <person name="Lawrence C."/>
            <person name="Scott J.A."/>
            <person name="Spatafora J.W."/>
            <person name="Turgeon B.G."/>
            <person name="de Wit P.J.G.M."/>
            <person name="Zhong S."/>
            <person name="Goodwin S.B."/>
            <person name="Grigoriev I.V."/>
        </authorList>
    </citation>
    <scope>NUCLEOTIDE SEQUENCE [LARGE SCALE GENOMIC DNA]</scope>
    <source>
        <strain evidence="3 4">SO2202</strain>
    </source>
</reference>
<feature type="compositionally biased region" description="Polar residues" evidence="1">
    <location>
        <begin position="477"/>
        <end position="493"/>
    </location>
</feature>
<feature type="region of interest" description="Disordered" evidence="1">
    <location>
        <begin position="1"/>
        <end position="71"/>
    </location>
</feature>
<evidence type="ECO:0000313" key="4">
    <source>
        <dbReference type="Proteomes" id="UP000016931"/>
    </source>
</evidence>
<protein>
    <recommendedName>
        <fullName evidence="2">DUF7924 domain-containing protein</fullName>
    </recommendedName>
</protein>
<dbReference type="InterPro" id="IPR057684">
    <property type="entry name" value="DUF7924"/>
</dbReference>
<dbReference type="Pfam" id="PF25545">
    <property type="entry name" value="DUF7924"/>
    <property type="match status" value="1"/>
</dbReference>
<dbReference type="AlphaFoldDB" id="M3CE41"/>
<feature type="compositionally biased region" description="Low complexity" evidence="1">
    <location>
        <begin position="464"/>
        <end position="476"/>
    </location>
</feature>
<proteinExistence type="predicted"/>
<accession>M3CE41</accession>
<sequence length="510" mass="58038">MACNRPNTGPRSAGVKRRWSVGSERSRKSARLEEIRQNSSQTAHTPQEALPRKRTRTDASPQDDQVEQLRKRAKIECAEEISTGEEDLDPIAYWSQHHRWPDKYLEACDPMANILARKRSTSSRSRKTSWVDLVTASSITPSDQKPREEKSADYKTVRYETVLATKGIFMERSKLGVAESSRTLCQDLLANDQTLPKESLFDDDLFEETCRMVRGRNEAKIIQDITRLVVPSAQVLAMRSGGQLTGLIESVNEGWNNCISITKTRPQPDYAVGFRREAFTQTQLDRMQPVVGDLMDQSYFMATYYMYFPFLTCEVKCGDTGFDIADRQNAHSMTIAVRAVVELFRAVKREKELHREILAFSISHDNENVRIYGHYAEVDEREPKYYRHPIRQFNFTELDGREKWTAYKFTKSIYNSWMPVHFQRICSAIDDIPADVSFALSGSDLHFTEQSGLSQDVSAHSIASSSVDSRSVQAQDTHSSAVDNPSGTPSTSLDGGVFKKPRRDRDRGQK</sequence>
<feature type="region of interest" description="Disordered" evidence="1">
    <location>
        <begin position="464"/>
        <end position="510"/>
    </location>
</feature>
<dbReference type="OrthoDB" id="5132737at2759"/>
<feature type="compositionally biased region" description="Basic and acidic residues" evidence="1">
    <location>
        <begin position="24"/>
        <end position="36"/>
    </location>
</feature>
<evidence type="ECO:0000313" key="3">
    <source>
        <dbReference type="EMBL" id="EMF11306.1"/>
    </source>
</evidence>
<dbReference type="OMA" id="NEGWENS"/>
<organism evidence="3 4">
    <name type="scientific">Sphaerulina musiva (strain SO2202)</name>
    <name type="common">Poplar stem canker fungus</name>
    <name type="synonym">Septoria musiva</name>
    <dbReference type="NCBI Taxonomy" id="692275"/>
    <lineage>
        <taxon>Eukaryota</taxon>
        <taxon>Fungi</taxon>
        <taxon>Dikarya</taxon>
        <taxon>Ascomycota</taxon>
        <taxon>Pezizomycotina</taxon>
        <taxon>Dothideomycetes</taxon>
        <taxon>Dothideomycetidae</taxon>
        <taxon>Mycosphaerellales</taxon>
        <taxon>Mycosphaerellaceae</taxon>
        <taxon>Sphaerulina</taxon>
    </lineage>
</organism>
<dbReference type="STRING" id="692275.M3CE41"/>
<dbReference type="PANTHER" id="PTHR42470">
    <property type="entry name" value="VAST DOMAIN-CONTAINING PROTEIN"/>
    <property type="match status" value="1"/>
</dbReference>
<dbReference type="Proteomes" id="UP000016931">
    <property type="component" value="Unassembled WGS sequence"/>
</dbReference>
<dbReference type="HOGENOM" id="CLU_025457_2_0_1"/>
<dbReference type="RefSeq" id="XP_016759427.1">
    <property type="nucleotide sequence ID" value="XM_016906058.1"/>
</dbReference>
<feature type="compositionally biased region" description="Polar residues" evidence="1">
    <location>
        <begin position="1"/>
        <end position="10"/>
    </location>
</feature>
<evidence type="ECO:0000259" key="2">
    <source>
        <dbReference type="Pfam" id="PF25545"/>
    </source>
</evidence>
<dbReference type="EMBL" id="KB456266">
    <property type="protein sequence ID" value="EMF11306.1"/>
    <property type="molecule type" value="Genomic_DNA"/>
</dbReference>
<dbReference type="PANTHER" id="PTHR42470:SF2">
    <property type="match status" value="1"/>
</dbReference>
<gene>
    <name evidence="3" type="ORF">SEPMUDRAFT_150266</name>
</gene>
<feature type="domain" description="DUF7924" evidence="2">
    <location>
        <begin position="206"/>
        <end position="429"/>
    </location>
</feature>
<dbReference type="GeneID" id="27903195"/>
<evidence type="ECO:0000256" key="1">
    <source>
        <dbReference type="SAM" id="MobiDB-lite"/>
    </source>
</evidence>
<dbReference type="eggNOG" id="ENOG502SK65">
    <property type="taxonomic scope" value="Eukaryota"/>
</dbReference>
<name>M3CE41_SPHMS</name>
<keyword evidence="4" id="KW-1185">Reference proteome</keyword>